<dbReference type="HOGENOM" id="CLU_1181492_0_0_1"/>
<dbReference type="EnsemblMetazoa" id="RPRC004290-RA">
    <property type="protein sequence ID" value="RPRC004290-PA"/>
    <property type="gene ID" value="RPRC004290"/>
</dbReference>
<accession>T1HJR8</accession>
<sequence>MADLKAKSANPIEMISGKHESKQCGGHSWLKNVGGGTGNEDAGQSDKKKTSMGYQEFNHPPIIGKFMNYGERFDTRMHNKFLKQLYLKYPSILPEDLPKDDFEFGINLKFQGLRSDITTYRCDYGDMKEEPTPDLYRAAGLHRKEQFEEAVPPMNPLYFQSGGRHPISAIKEPSKRRPRVTEEAFMSKEKSEADKYGKNQSEYDQNINGLAKYFYKNKIYTKPFVFVRTLPTLRK</sequence>
<evidence type="ECO:0000313" key="1">
    <source>
        <dbReference type="EnsemblMetazoa" id="RPRC004290-PA"/>
    </source>
</evidence>
<dbReference type="EMBL" id="ACPB03011782">
    <property type="status" value="NOT_ANNOTATED_CDS"/>
    <property type="molecule type" value="Genomic_DNA"/>
</dbReference>
<name>T1HJR8_RHOPR</name>
<protein>
    <submittedName>
        <fullName evidence="1">Uncharacterized protein</fullName>
    </submittedName>
</protein>
<dbReference type="InParanoid" id="T1HJR8"/>
<evidence type="ECO:0000313" key="2">
    <source>
        <dbReference type="Proteomes" id="UP000015103"/>
    </source>
</evidence>
<dbReference type="VEuPathDB" id="VectorBase:RPRC004290"/>
<dbReference type="AlphaFoldDB" id="T1HJR8"/>
<proteinExistence type="predicted"/>
<keyword evidence="2" id="KW-1185">Reference proteome</keyword>
<reference evidence="1" key="1">
    <citation type="submission" date="2015-05" db="UniProtKB">
        <authorList>
            <consortium name="EnsemblMetazoa"/>
        </authorList>
    </citation>
    <scope>IDENTIFICATION</scope>
</reference>
<dbReference type="GeneID" id="141457676"/>
<dbReference type="Proteomes" id="UP000015103">
    <property type="component" value="Unassembled WGS sequence"/>
</dbReference>
<dbReference type="RefSeq" id="XP_073990989.1">
    <property type="nucleotide sequence ID" value="XM_074134888.1"/>
</dbReference>
<organism evidence="1 2">
    <name type="scientific">Rhodnius prolixus</name>
    <name type="common">Triatomid bug</name>
    <dbReference type="NCBI Taxonomy" id="13249"/>
    <lineage>
        <taxon>Eukaryota</taxon>
        <taxon>Metazoa</taxon>
        <taxon>Ecdysozoa</taxon>
        <taxon>Arthropoda</taxon>
        <taxon>Hexapoda</taxon>
        <taxon>Insecta</taxon>
        <taxon>Pterygota</taxon>
        <taxon>Neoptera</taxon>
        <taxon>Paraneoptera</taxon>
        <taxon>Hemiptera</taxon>
        <taxon>Heteroptera</taxon>
        <taxon>Panheteroptera</taxon>
        <taxon>Cimicomorpha</taxon>
        <taxon>Reduviidae</taxon>
        <taxon>Triatominae</taxon>
        <taxon>Rhodnius</taxon>
    </lineage>
</organism>
<dbReference type="EMBL" id="ACPB03011783">
    <property type="status" value="NOT_ANNOTATED_CDS"/>
    <property type="molecule type" value="Genomic_DNA"/>
</dbReference>